<protein>
    <submittedName>
        <fullName evidence="1">Uncharacterized protein</fullName>
    </submittedName>
</protein>
<reference evidence="1" key="1">
    <citation type="submission" date="2023-03" db="EMBL/GenBank/DDBJ databases">
        <title>Chromosome-level genomes of two armyworms, Mythimna separata and Mythimna loreyi, provide insights into the biosynthesis and reception of sex pheromones.</title>
        <authorList>
            <person name="Zhao H."/>
        </authorList>
    </citation>
    <scope>NUCLEOTIDE SEQUENCE</scope>
    <source>
        <strain evidence="1">BeijingLab</strain>
    </source>
</reference>
<dbReference type="Proteomes" id="UP001231649">
    <property type="component" value="Chromosome 5"/>
</dbReference>
<name>A0ACC2R9S8_9NEOP</name>
<evidence type="ECO:0000313" key="2">
    <source>
        <dbReference type="Proteomes" id="UP001231649"/>
    </source>
</evidence>
<organism evidence="1 2">
    <name type="scientific">Mythimna loreyi</name>
    <dbReference type="NCBI Taxonomy" id="667449"/>
    <lineage>
        <taxon>Eukaryota</taxon>
        <taxon>Metazoa</taxon>
        <taxon>Ecdysozoa</taxon>
        <taxon>Arthropoda</taxon>
        <taxon>Hexapoda</taxon>
        <taxon>Insecta</taxon>
        <taxon>Pterygota</taxon>
        <taxon>Neoptera</taxon>
        <taxon>Endopterygota</taxon>
        <taxon>Lepidoptera</taxon>
        <taxon>Glossata</taxon>
        <taxon>Ditrysia</taxon>
        <taxon>Noctuoidea</taxon>
        <taxon>Noctuidae</taxon>
        <taxon>Noctuinae</taxon>
        <taxon>Hadenini</taxon>
        <taxon>Mythimna</taxon>
    </lineage>
</organism>
<comment type="caution">
    <text evidence="1">The sequence shown here is derived from an EMBL/GenBank/DDBJ whole genome shotgun (WGS) entry which is preliminary data.</text>
</comment>
<evidence type="ECO:0000313" key="1">
    <source>
        <dbReference type="EMBL" id="KAJ8735061.1"/>
    </source>
</evidence>
<dbReference type="EMBL" id="CM056781">
    <property type="protein sequence ID" value="KAJ8735061.1"/>
    <property type="molecule type" value="Genomic_DNA"/>
</dbReference>
<proteinExistence type="predicted"/>
<keyword evidence="2" id="KW-1185">Reference proteome</keyword>
<gene>
    <name evidence="1" type="ORF">PYW08_014311</name>
</gene>
<accession>A0ACC2R9S8</accession>
<sequence length="242" mass="26593">MLFYFEVKTSISIKMKFVLALVFLAVGISATFIPERRLSIGLSDERLITGQIEKAIEDASQAIKDAGLDPMHIQKESSSYALPVPVLFNYEALVEDILSTGLSNIKTHRVNYSVITSRLTLDIELPLIHFSVANAKANGVLFSNDLDFAASGKIDIVSIRVEVVVRVNVGVISGISIRSINVDFKLGDINSDVNLVVMGKDYSDDVNDFVGKFVPDTIKAHNKEINELLEIVLKDVIEANLP</sequence>